<gene>
    <name evidence="3" type="ORF">HUE56_00670</name>
</gene>
<keyword evidence="4" id="KW-1185">Reference proteome</keyword>
<organism evidence="3 4">
    <name type="scientific">Azospirillum oryzae</name>
    <dbReference type="NCBI Taxonomy" id="286727"/>
    <lineage>
        <taxon>Bacteria</taxon>
        <taxon>Pseudomonadati</taxon>
        <taxon>Pseudomonadota</taxon>
        <taxon>Alphaproteobacteria</taxon>
        <taxon>Rhodospirillales</taxon>
        <taxon>Azospirillaceae</taxon>
        <taxon>Azospirillum</taxon>
    </lineage>
</organism>
<dbReference type="GO" id="GO:0005829">
    <property type="term" value="C:cytosol"/>
    <property type="evidence" value="ECO:0007669"/>
    <property type="project" value="TreeGrafter"/>
</dbReference>
<dbReference type="Proteomes" id="UP000509702">
    <property type="component" value="Plasmid unnamed1"/>
</dbReference>
<evidence type="ECO:0000256" key="1">
    <source>
        <dbReference type="ARBA" id="ARBA00022676"/>
    </source>
</evidence>
<keyword evidence="1" id="KW-0328">Glycosyltransferase</keyword>
<dbReference type="AlphaFoldDB" id="A0A6N1AFA4"/>
<dbReference type="InterPro" id="IPR051199">
    <property type="entry name" value="LPS_LOS_Heptosyltrfase"/>
</dbReference>
<sequence length="397" mass="41070">MGIALIGHLFGRCRADPASNSASNSAGARRPHAVVVAFEKELGSGMAVTPLFSALRRARPDMTVTLAGSALMAEIAAGNPHIDRIHILPPPYRTPLRAALAARRAVPADGEGYDWLITTAAARRYALGLVAAAIPARRRSGLGTAEALALYDAPLAYDWSVSTQANNLRALRPLGVALPEEPGQGPEPELHFAPDLPGTVDGLLRAEGIDPSRPIAVLAPQTSGGQPTDWFPDRFAELADLLAERRQLQPVFVGTAAGAELIDGIRGRMRGPAASLAGRTGIAALGALFAGADLAVCLDSGAMHVARATRVPLVVVASGWQAPHHWLPLGVPTCRIVSAAGDWCGGCSGGDCPDRNCMKRVAPDDVLAAADGLLLTFPPAAAARAVRVAACTGTPTP</sequence>
<dbReference type="GO" id="GO:0008713">
    <property type="term" value="F:ADP-heptose-lipopolysaccharide heptosyltransferase activity"/>
    <property type="evidence" value="ECO:0007669"/>
    <property type="project" value="TreeGrafter"/>
</dbReference>
<evidence type="ECO:0000313" key="4">
    <source>
        <dbReference type="Proteomes" id="UP000509702"/>
    </source>
</evidence>
<evidence type="ECO:0000256" key="2">
    <source>
        <dbReference type="ARBA" id="ARBA00022679"/>
    </source>
</evidence>
<dbReference type="SUPFAM" id="SSF53756">
    <property type="entry name" value="UDP-Glycosyltransferase/glycogen phosphorylase"/>
    <property type="match status" value="1"/>
</dbReference>
<reference evidence="3 4" key="1">
    <citation type="submission" date="2020-06" db="EMBL/GenBank/DDBJ databases">
        <title>Complete genome of Azosprillum oryzae KACC14407.</title>
        <authorList>
            <person name="Kim M."/>
            <person name="Park Y.-J."/>
            <person name="Shin J.-H."/>
        </authorList>
    </citation>
    <scope>NUCLEOTIDE SEQUENCE [LARGE SCALE GENOMIC DNA]</scope>
    <source>
        <strain evidence="3 4">KACC 14407</strain>
        <plasmid evidence="3 4">unnamed1</plasmid>
    </source>
</reference>
<dbReference type="RefSeq" id="WP_149200330.1">
    <property type="nucleotide sequence ID" value="NZ_BSOV01000070.1"/>
</dbReference>
<dbReference type="Gene3D" id="3.40.50.2000">
    <property type="entry name" value="Glycogen Phosphorylase B"/>
    <property type="match status" value="2"/>
</dbReference>
<dbReference type="PANTHER" id="PTHR30160:SF1">
    <property type="entry name" value="LIPOPOLYSACCHARIDE 1,2-N-ACETYLGLUCOSAMINETRANSFERASE-RELATED"/>
    <property type="match status" value="1"/>
</dbReference>
<dbReference type="Pfam" id="PF01075">
    <property type="entry name" value="Glyco_transf_9"/>
    <property type="match status" value="1"/>
</dbReference>
<dbReference type="GO" id="GO:0009244">
    <property type="term" value="P:lipopolysaccharide core region biosynthetic process"/>
    <property type="evidence" value="ECO:0007669"/>
    <property type="project" value="TreeGrafter"/>
</dbReference>
<dbReference type="InterPro" id="IPR002201">
    <property type="entry name" value="Glyco_trans_9"/>
</dbReference>
<dbReference type="PANTHER" id="PTHR30160">
    <property type="entry name" value="TETRAACYLDISACCHARIDE 4'-KINASE-RELATED"/>
    <property type="match status" value="1"/>
</dbReference>
<protein>
    <submittedName>
        <fullName evidence="3">Glycosyltransferase family 9 protein</fullName>
    </submittedName>
</protein>
<accession>A0A6N1AFA4</accession>
<dbReference type="OrthoDB" id="7158927at2"/>
<dbReference type="CDD" id="cd03789">
    <property type="entry name" value="GT9_LPS_heptosyltransferase"/>
    <property type="match status" value="1"/>
</dbReference>
<geneLocation type="plasmid" evidence="3 4">
    <name>unnamed1</name>
</geneLocation>
<name>A0A6N1AFA4_9PROT</name>
<keyword evidence="3" id="KW-0614">Plasmid</keyword>
<evidence type="ECO:0000313" key="3">
    <source>
        <dbReference type="EMBL" id="QKS49057.1"/>
    </source>
</evidence>
<keyword evidence="2 3" id="KW-0808">Transferase</keyword>
<proteinExistence type="predicted"/>
<dbReference type="EMBL" id="CP054615">
    <property type="protein sequence ID" value="QKS49057.1"/>
    <property type="molecule type" value="Genomic_DNA"/>
</dbReference>
<dbReference type="KEGG" id="aoz:HUE56_00670"/>